<organism evidence="3 4">
    <name type="scientific">Vanilla planifolia</name>
    <name type="common">Vanilla</name>
    <dbReference type="NCBI Taxonomy" id="51239"/>
    <lineage>
        <taxon>Eukaryota</taxon>
        <taxon>Viridiplantae</taxon>
        <taxon>Streptophyta</taxon>
        <taxon>Embryophyta</taxon>
        <taxon>Tracheophyta</taxon>
        <taxon>Spermatophyta</taxon>
        <taxon>Magnoliopsida</taxon>
        <taxon>Liliopsida</taxon>
        <taxon>Asparagales</taxon>
        <taxon>Orchidaceae</taxon>
        <taxon>Vanilloideae</taxon>
        <taxon>Vanilleae</taxon>
        <taxon>Vanilla</taxon>
    </lineage>
</organism>
<evidence type="ECO:0000313" key="4">
    <source>
        <dbReference type="Proteomes" id="UP000639772"/>
    </source>
</evidence>
<name>A0A835VKF7_VANPL</name>
<evidence type="ECO:0000313" key="3">
    <source>
        <dbReference type="EMBL" id="KAG0502177.1"/>
    </source>
</evidence>
<evidence type="ECO:0000256" key="1">
    <source>
        <dbReference type="ARBA" id="ARBA00022574"/>
    </source>
</evidence>
<proteinExistence type="predicted"/>
<reference evidence="3 4" key="1">
    <citation type="journal article" date="2020" name="Nat. Food">
        <title>A phased Vanilla planifolia genome enables genetic improvement of flavour and production.</title>
        <authorList>
            <person name="Hasing T."/>
            <person name="Tang H."/>
            <person name="Brym M."/>
            <person name="Khazi F."/>
            <person name="Huang T."/>
            <person name="Chambers A.H."/>
        </authorList>
    </citation>
    <scope>NUCLEOTIDE SEQUENCE [LARGE SCALE GENOMIC DNA]</scope>
    <source>
        <tissue evidence="3">Leaf</tissue>
    </source>
</reference>
<accession>A0A835VKF7</accession>
<sequence>MSSDLLNSAVANGSASSRMKHGVISGSQASKRMKKGVYMGNTRSSFPDYIVLPETVFSLSEKPVCSLEGHVDDILDLCWSESSQEEEHSLAIKSMGEALEEIEKALLRKAEISLQAFQNWQLREKKLSENGNLSCVRDIETLRQSRTLSWIPSRKETCGRASMRLVGILILDLHRFPDRNCCSLTCSICIGEGKTDPTTDQFYGDDVGDEIIAEIDEMTCDCFINDRKTTYDSQNQKTRRTNEVALYCIAYR</sequence>
<dbReference type="EMBL" id="JADCNM010000001">
    <property type="protein sequence ID" value="KAG0502177.1"/>
    <property type="molecule type" value="Genomic_DNA"/>
</dbReference>
<gene>
    <name evidence="3" type="ORF">HPP92_002249</name>
</gene>
<dbReference type="Proteomes" id="UP000639772">
    <property type="component" value="Chromosome 1"/>
</dbReference>
<dbReference type="AlphaFoldDB" id="A0A835VKF7"/>
<evidence type="ECO:0000256" key="2">
    <source>
        <dbReference type="ARBA" id="ARBA00022737"/>
    </source>
</evidence>
<protein>
    <submittedName>
        <fullName evidence="3">Uncharacterized protein</fullName>
    </submittedName>
</protein>
<keyword evidence="2" id="KW-0677">Repeat</keyword>
<keyword evidence="1" id="KW-0853">WD repeat</keyword>
<comment type="caution">
    <text evidence="3">The sequence shown here is derived from an EMBL/GenBank/DDBJ whole genome shotgun (WGS) entry which is preliminary data.</text>
</comment>
<dbReference type="PANTHER" id="PTHR14221:SF67">
    <property type="entry name" value="WD REPEAT-CONTAINING PROTEIN 44-LIKE"/>
    <property type="match status" value="1"/>
</dbReference>
<dbReference type="InterPro" id="IPR040324">
    <property type="entry name" value="WDR44/Dgr2"/>
</dbReference>
<dbReference type="PANTHER" id="PTHR14221">
    <property type="entry name" value="WD REPEAT DOMAIN 44"/>
    <property type="match status" value="1"/>
</dbReference>